<name>A0ABS4I8L8_9BACL</name>
<evidence type="ECO:0008006" key="3">
    <source>
        <dbReference type="Google" id="ProtNLM"/>
    </source>
</evidence>
<sequence length="525" mass="58860">MMKTMLIFFNKAVRPLWEGRPSIYSFMLEQGESVGGSLPDDEEFWSGSKLRWVAGGLDGAFGHHAGPGQMTDETRELVHLLAKQARKPKNSIRKALYAKLVKTDIGSKIDAILDELRKQPGIQPDALFQEARWLAENGAHRNVVKFGIALLGLFQNEQVKELLLTLGRHDEFTLYAAVAIRNGMEDSNQVLFELAKHVHGWGKIHLVERLEPATEEIKDWLLRQGCQNSVMNEYLACICVRNGGLREALSANSVNSALFNGATDIMEALLNGGPAEDIDDYEYGPQVVSDYVRLAREMGSSAKHLSVVLSIRDFLAQDEKNWSRRMSEGWTEQLRTDNRDACESMMAEAKWVSIVMDAVRTGDPSDRYYGAACADKLGVDIWDTLYGQLAADPLQDFHFFQLMKSNDPNRIRQLVQFATEHLPLQHIAAGPGDEMGFGQEYTAHRNLDTILQSLDQYEGIGVELILTGLNSPVTRNRNMAIKALEGWPVASWDDRLIEAVNHLSQIEPDDSVKERVHKLQEGKGL</sequence>
<evidence type="ECO:0000313" key="2">
    <source>
        <dbReference type="Proteomes" id="UP001519344"/>
    </source>
</evidence>
<keyword evidence="2" id="KW-1185">Reference proteome</keyword>
<evidence type="ECO:0000313" key="1">
    <source>
        <dbReference type="EMBL" id="MBP1966429.1"/>
    </source>
</evidence>
<accession>A0ABS4I8L8</accession>
<reference evidence="1 2" key="1">
    <citation type="submission" date="2021-03" db="EMBL/GenBank/DDBJ databases">
        <title>Genomic Encyclopedia of Type Strains, Phase IV (KMG-IV): sequencing the most valuable type-strain genomes for metagenomic binning, comparative biology and taxonomic classification.</title>
        <authorList>
            <person name="Goeker M."/>
        </authorList>
    </citation>
    <scope>NUCLEOTIDE SEQUENCE [LARGE SCALE GENOMIC DNA]</scope>
    <source>
        <strain evidence="1 2">DSM 24950</strain>
    </source>
</reference>
<dbReference type="EMBL" id="JAGGKV010000021">
    <property type="protein sequence ID" value="MBP1966429.1"/>
    <property type="molecule type" value="Genomic_DNA"/>
</dbReference>
<dbReference type="Proteomes" id="UP001519344">
    <property type="component" value="Unassembled WGS sequence"/>
</dbReference>
<protein>
    <recommendedName>
        <fullName evidence="3">Limonene hydroxylase</fullName>
    </recommendedName>
</protein>
<proteinExistence type="predicted"/>
<organism evidence="1 2">
    <name type="scientific">Paenibacillus aceris</name>
    <dbReference type="NCBI Taxonomy" id="869555"/>
    <lineage>
        <taxon>Bacteria</taxon>
        <taxon>Bacillati</taxon>
        <taxon>Bacillota</taxon>
        <taxon>Bacilli</taxon>
        <taxon>Bacillales</taxon>
        <taxon>Paenibacillaceae</taxon>
        <taxon>Paenibacillus</taxon>
    </lineage>
</organism>
<comment type="caution">
    <text evidence="1">The sequence shown here is derived from an EMBL/GenBank/DDBJ whole genome shotgun (WGS) entry which is preliminary data.</text>
</comment>
<gene>
    <name evidence="1" type="ORF">J2Z65_005688</name>
</gene>